<dbReference type="Proteomes" id="UP001060215">
    <property type="component" value="Chromosome 15"/>
</dbReference>
<organism evidence="1 2">
    <name type="scientific">Camellia lanceoleosa</name>
    <dbReference type="NCBI Taxonomy" id="1840588"/>
    <lineage>
        <taxon>Eukaryota</taxon>
        <taxon>Viridiplantae</taxon>
        <taxon>Streptophyta</taxon>
        <taxon>Embryophyta</taxon>
        <taxon>Tracheophyta</taxon>
        <taxon>Spermatophyta</taxon>
        <taxon>Magnoliopsida</taxon>
        <taxon>eudicotyledons</taxon>
        <taxon>Gunneridae</taxon>
        <taxon>Pentapetalae</taxon>
        <taxon>asterids</taxon>
        <taxon>Ericales</taxon>
        <taxon>Theaceae</taxon>
        <taxon>Camellia</taxon>
    </lineage>
</organism>
<name>A0ACC0FB68_9ERIC</name>
<sequence>MIFSIKFLSVLLLPIFLVLSSTTYSFSHGASQNPYLQTLHIPGTSNESEYGVVSWGMKRSVLEGNNGEAAQKSSLILAAERTHRKDPLDNLKYYTGGWNISDKHYFFSVAFTGVPLFLTAAIWFVGFGLSSLLLCLCCCCCQRRQYGYSRTAYALSLIFLSLFTIAAVVGCVVLYTGQGKFHNSTSDTLDYVVRQSNLTVQNLRNVSDYLAAAKRVGVYQVFLPRNVQNSIEKVEAGINASATTLEHVTMKNRNNIDNVLNFVRIALIVIAAVMLVVALLGFLFSVIGLQFIVYFLVMIGWILVACTFVLCGVFLVLHNIVGDTCTAMDEWVQNPTAHTALDDILPCVDSTTAQQTLSQSKEVNFQLVGIVNGIITNVSNINAPPPSAAHPLYYNQSGPLVPVLCNPFNSDKSARICAAGEVDFNNATQVWKNYVCQVSASNVCNTTGRLTPQMYEQMASAVNVNYGLYHYSPFLIGLLDCSFVRDTFSSIRVHHCPDLSQYSKWIYTGLAIVSAAVMLSLIFWVVYARERQHRRYTKLSKAASDGDSFVQKRP</sequence>
<gene>
    <name evidence="1" type="ORF">LOK49_LG14G01640</name>
</gene>
<accession>A0ACC0FB68</accession>
<protein>
    <submittedName>
        <fullName evidence="1">Uncharacterized protein</fullName>
    </submittedName>
</protein>
<evidence type="ECO:0000313" key="2">
    <source>
        <dbReference type="Proteomes" id="UP001060215"/>
    </source>
</evidence>
<comment type="caution">
    <text evidence="1">The sequence shown here is derived from an EMBL/GenBank/DDBJ whole genome shotgun (WGS) entry which is preliminary data.</text>
</comment>
<proteinExistence type="predicted"/>
<dbReference type="EMBL" id="CM045772">
    <property type="protein sequence ID" value="KAI7985307.1"/>
    <property type="molecule type" value="Genomic_DNA"/>
</dbReference>
<reference evidence="1 2" key="1">
    <citation type="journal article" date="2022" name="Plant J.">
        <title>Chromosome-level genome of Camellia lanceoleosa provides a valuable resource for understanding genome evolution and self-incompatibility.</title>
        <authorList>
            <person name="Gong W."/>
            <person name="Xiao S."/>
            <person name="Wang L."/>
            <person name="Liao Z."/>
            <person name="Chang Y."/>
            <person name="Mo W."/>
            <person name="Hu G."/>
            <person name="Li W."/>
            <person name="Zhao G."/>
            <person name="Zhu H."/>
            <person name="Hu X."/>
            <person name="Ji K."/>
            <person name="Xiang X."/>
            <person name="Song Q."/>
            <person name="Yuan D."/>
            <person name="Jin S."/>
            <person name="Zhang L."/>
        </authorList>
    </citation>
    <scope>NUCLEOTIDE SEQUENCE [LARGE SCALE GENOMIC DNA]</scope>
    <source>
        <strain evidence="1">SQ_2022a</strain>
    </source>
</reference>
<keyword evidence="2" id="KW-1185">Reference proteome</keyword>
<evidence type="ECO:0000313" key="1">
    <source>
        <dbReference type="EMBL" id="KAI7985307.1"/>
    </source>
</evidence>